<dbReference type="RefSeq" id="WP_157069393.1">
    <property type="nucleotide sequence ID" value="NZ_CP011125.1"/>
</dbReference>
<dbReference type="PROSITE" id="PS00889">
    <property type="entry name" value="CNMP_BINDING_2"/>
    <property type="match status" value="1"/>
</dbReference>
<dbReference type="Pfam" id="PF00027">
    <property type="entry name" value="cNMP_binding"/>
    <property type="match status" value="2"/>
</dbReference>
<name>A0A0F6YLC1_9BACT</name>
<reference evidence="2 3" key="1">
    <citation type="submission" date="2015-03" db="EMBL/GenBank/DDBJ databases">
        <title>Genome assembly of Sandaracinus amylolyticus DSM 53668.</title>
        <authorList>
            <person name="Sharma G."/>
            <person name="Subramanian S."/>
        </authorList>
    </citation>
    <scope>NUCLEOTIDE SEQUENCE [LARGE SCALE GENOMIC DNA]</scope>
    <source>
        <strain evidence="2 3">DSM 53668</strain>
    </source>
</reference>
<feature type="domain" description="Cyclic nucleotide-binding" evidence="1">
    <location>
        <begin position="164"/>
        <end position="271"/>
    </location>
</feature>
<evidence type="ECO:0000313" key="2">
    <source>
        <dbReference type="EMBL" id="AKF08160.1"/>
    </source>
</evidence>
<accession>A0A0F6YLC1</accession>
<dbReference type="PRINTS" id="PR00103">
    <property type="entry name" value="CAMPKINASE"/>
</dbReference>
<dbReference type="Gene3D" id="2.60.120.10">
    <property type="entry name" value="Jelly Rolls"/>
    <property type="match status" value="2"/>
</dbReference>
<evidence type="ECO:0000259" key="1">
    <source>
        <dbReference type="PROSITE" id="PS50042"/>
    </source>
</evidence>
<proteinExistence type="predicted"/>
<evidence type="ECO:0000313" key="3">
    <source>
        <dbReference type="Proteomes" id="UP000034883"/>
    </source>
</evidence>
<dbReference type="KEGG" id="samy:DB32_005309"/>
<dbReference type="SUPFAM" id="SSF51206">
    <property type="entry name" value="cAMP-binding domain-like"/>
    <property type="match status" value="2"/>
</dbReference>
<dbReference type="InterPro" id="IPR000595">
    <property type="entry name" value="cNMP-bd_dom"/>
</dbReference>
<dbReference type="PANTHER" id="PTHR23011">
    <property type="entry name" value="CYCLIC NUCLEOTIDE-BINDING DOMAIN CONTAINING PROTEIN"/>
    <property type="match status" value="1"/>
</dbReference>
<feature type="domain" description="Cyclic nucleotide-binding" evidence="1">
    <location>
        <begin position="300"/>
        <end position="419"/>
    </location>
</feature>
<dbReference type="SMART" id="SM00100">
    <property type="entry name" value="cNMP"/>
    <property type="match status" value="2"/>
</dbReference>
<dbReference type="EMBL" id="CP011125">
    <property type="protein sequence ID" value="AKF08160.1"/>
    <property type="molecule type" value="Genomic_DNA"/>
</dbReference>
<organism evidence="2 3">
    <name type="scientific">Sandaracinus amylolyticus</name>
    <dbReference type="NCBI Taxonomy" id="927083"/>
    <lineage>
        <taxon>Bacteria</taxon>
        <taxon>Pseudomonadati</taxon>
        <taxon>Myxococcota</taxon>
        <taxon>Polyangia</taxon>
        <taxon>Polyangiales</taxon>
        <taxon>Sandaracinaceae</taxon>
        <taxon>Sandaracinus</taxon>
    </lineage>
</organism>
<dbReference type="InterPro" id="IPR014710">
    <property type="entry name" value="RmlC-like_jellyroll"/>
</dbReference>
<dbReference type="Proteomes" id="UP000034883">
    <property type="component" value="Chromosome"/>
</dbReference>
<dbReference type="PROSITE" id="PS50042">
    <property type="entry name" value="CNMP_BINDING_3"/>
    <property type="match status" value="2"/>
</dbReference>
<dbReference type="AlphaFoldDB" id="A0A0F6YLC1"/>
<protein>
    <submittedName>
        <fullName evidence="2">cAMP-binding protein</fullName>
    </submittedName>
</protein>
<dbReference type="PROSITE" id="PS00888">
    <property type="entry name" value="CNMP_BINDING_1"/>
    <property type="match status" value="1"/>
</dbReference>
<sequence>MRTLRDLRAHADARLLAGEAHAALHAYCALVQLQPVDLDARLRVADSLLALGEVQRAAVVYTALARYATHAGYPLRALVALKVLTALEPQLEALLAPLAELYSVGSPRLGRGVRIAPGDPDQLVPETLDLAREIPLEQLAPHAERVAADTTGAAFPERLPPIPLFSELRADVFRALLPALKLRRVRPGEVVLAEGEPGQSFFVIARGEVQVTKQLAQHPEAGGGDTVLATLHEGAVFGEMALVSAAPRSATVRASTDADLLEFDRDALSALSRDVATLAVALDKFTRERLLQNLLQTSPLFRPLDRKQRMDLVRRFTAHDVVPGVQIITEGQPGRGLFVLLSGEVDVSKIDGDSKILLATLKPGDVFGEISLLHDEPASATVTAARQSTVLFLGRDIFQRLVAAFPEIREYVSQLGEERQLDTRLLLETSDGTEELDLEDLVLV</sequence>
<dbReference type="InterPro" id="IPR018490">
    <property type="entry name" value="cNMP-bd_dom_sf"/>
</dbReference>
<dbReference type="CDD" id="cd00038">
    <property type="entry name" value="CAP_ED"/>
    <property type="match status" value="2"/>
</dbReference>
<dbReference type="PANTHER" id="PTHR23011:SF28">
    <property type="entry name" value="CYCLIC NUCLEOTIDE-BINDING DOMAIN CONTAINING PROTEIN"/>
    <property type="match status" value="1"/>
</dbReference>
<dbReference type="InterPro" id="IPR018488">
    <property type="entry name" value="cNMP-bd_CS"/>
</dbReference>
<gene>
    <name evidence="2" type="ORF">DB32_005309</name>
</gene>
<dbReference type="OrthoDB" id="5453547at2"/>
<keyword evidence="3" id="KW-1185">Reference proteome</keyword>
<dbReference type="STRING" id="927083.DB32_005309"/>